<dbReference type="EMBL" id="JBHSJG010000054">
    <property type="protein sequence ID" value="MFC4989813.1"/>
    <property type="molecule type" value="Genomic_DNA"/>
</dbReference>
<evidence type="ECO:0000313" key="5">
    <source>
        <dbReference type="Proteomes" id="UP001595925"/>
    </source>
</evidence>
<dbReference type="InterPro" id="IPR006015">
    <property type="entry name" value="Universal_stress_UspA"/>
</dbReference>
<dbReference type="RefSeq" id="WP_224828214.1">
    <property type="nucleotide sequence ID" value="NZ_JAIVEF010000004.1"/>
</dbReference>
<dbReference type="CDD" id="cd00293">
    <property type="entry name" value="USP-like"/>
    <property type="match status" value="1"/>
</dbReference>
<dbReference type="PRINTS" id="PR01438">
    <property type="entry name" value="UNVRSLSTRESS"/>
</dbReference>
<organism evidence="4 5">
    <name type="scientific">Saliphagus infecundisoli</name>
    <dbReference type="NCBI Taxonomy" id="1849069"/>
    <lineage>
        <taxon>Archaea</taxon>
        <taxon>Methanobacteriati</taxon>
        <taxon>Methanobacteriota</taxon>
        <taxon>Stenosarchaea group</taxon>
        <taxon>Halobacteria</taxon>
        <taxon>Halobacteriales</taxon>
        <taxon>Natrialbaceae</taxon>
        <taxon>Saliphagus</taxon>
    </lineage>
</organism>
<sequence length="140" mass="14974">MPEHVLVPIDGSPQSTEALERATDLFPEARITLLYVADPTEEESGLLEGPGGGASGERDRDRAERLFEAATAGLDAPDATIETEVVTGSPWREIVEYVEREVVDHVVMGSHGRDGAARLLLGSVAELVVRRSSAPVTVVK</sequence>
<accession>A0ABD5QJ76</accession>
<gene>
    <name evidence="4" type="ORF">ACFPFO_19020</name>
</gene>
<dbReference type="InterPro" id="IPR014729">
    <property type="entry name" value="Rossmann-like_a/b/a_fold"/>
</dbReference>
<comment type="similarity">
    <text evidence="1">Belongs to the universal stress protein A family.</text>
</comment>
<dbReference type="PANTHER" id="PTHR46268:SF24">
    <property type="entry name" value="UNIVERSAL STRESS PROTEIN"/>
    <property type="match status" value="1"/>
</dbReference>
<name>A0ABD5QJ76_9EURY</name>
<evidence type="ECO:0000259" key="3">
    <source>
        <dbReference type="Pfam" id="PF00582"/>
    </source>
</evidence>
<dbReference type="InterPro" id="IPR006016">
    <property type="entry name" value="UspA"/>
</dbReference>
<protein>
    <submittedName>
        <fullName evidence="4">Universal stress protein</fullName>
    </submittedName>
</protein>
<dbReference type="Proteomes" id="UP001595925">
    <property type="component" value="Unassembled WGS sequence"/>
</dbReference>
<dbReference type="Pfam" id="PF00582">
    <property type="entry name" value="Usp"/>
    <property type="match status" value="1"/>
</dbReference>
<keyword evidence="5" id="KW-1185">Reference proteome</keyword>
<dbReference type="PANTHER" id="PTHR46268">
    <property type="entry name" value="STRESS RESPONSE PROTEIN NHAX"/>
    <property type="match status" value="1"/>
</dbReference>
<proteinExistence type="inferred from homology"/>
<evidence type="ECO:0000313" key="4">
    <source>
        <dbReference type="EMBL" id="MFC4989813.1"/>
    </source>
</evidence>
<reference evidence="4 5" key="1">
    <citation type="journal article" date="2019" name="Int. J. Syst. Evol. Microbiol.">
        <title>The Global Catalogue of Microorganisms (GCM) 10K type strain sequencing project: providing services to taxonomists for standard genome sequencing and annotation.</title>
        <authorList>
            <consortium name="The Broad Institute Genomics Platform"/>
            <consortium name="The Broad Institute Genome Sequencing Center for Infectious Disease"/>
            <person name="Wu L."/>
            <person name="Ma J."/>
        </authorList>
    </citation>
    <scope>NUCLEOTIDE SEQUENCE [LARGE SCALE GENOMIC DNA]</scope>
    <source>
        <strain evidence="4 5">CGMCC 1.15824</strain>
    </source>
</reference>
<feature type="domain" description="UspA" evidence="3">
    <location>
        <begin position="2"/>
        <end position="140"/>
    </location>
</feature>
<dbReference type="Gene3D" id="3.40.50.620">
    <property type="entry name" value="HUPs"/>
    <property type="match status" value="1"/>
</dbReference>
<dbReference type="SUPFAM" id="SSF52402">
    <property type="entry name" value="Adenine nucleotide alpha hydrolases-like"/>
    <property type="match status" value="1"/>
</dbReference>
<evidence type="ECO:0000256" key="2">
    <source>
        <dbReference type="SAM" id="MobiDB-lite"/>
    </source>
</evidence>
<feature type="region of interest" description="Disordered" evidence="2">
    <location>
        <begin position="41"/>
        <end position="60"/>
    </location>
</feature>
<evidence type="ECO:0000256" key="1">
    <source>
        <dbReference type="ARBA" id="ARBA00008791"/>
    </source>
</evidence>
<dbReference type="AlphaFoldDB" id="A0ABD5QJ76"/>
<comment type="caution">
    <text evidence="4">The sequence shown here is derived from an EMBL/GenBank/DDBJ whole genome shotgun (WGS) entry which is preliminary data.</text>
</comment>